<keyword evidence="7 14" id="KW-0548">Nucleotidyltransferase</keyword>
<dbReference type="GO" id="GO:0005525">
    <property type="term" value="F:GTP binding"/>
    <property type="evidence" value="ECO:0007669"/>
    <property type="project" value="UniProtKB-UniRule"/>
</dbReference>
<evidence type="ECO:0000256" key="8">
    <source>
        <dbReference type="ARBA" id="ARBA00022723"/>
    </source>
</evidence>
<evidence type="ECO:0000256" key="1">
    <source>
        <dbReference type="ARBA" id="ARBA00002939"/>
    </source>
</evidence>
<gene>
    <name evidence="20" type="ORF">PV09_06397</name>
</gene>
<dbReference type="EC" id="2.7.7.79" evidence="3 14"/>
<comment type="cofactor">
    <cofactor evidence="16">
        <name>Mg(2+)</name>
        <dbReference type="ChEBI" id="CHEBI:18420"/>
    </cofactor>
    <text evidence="16">Binds 2 magnesium ions per subunit.</text>
</comment>
<evidence type="ECO:0000256" key="16">
    <source>
        <dbReference type="PIRSR" id="PIRSR028980-2"/>
    </source>
</evidence>
<comment type="function">
    <text evidence="1 14">Adds a GMP to the 5'-end of tRNA(His) after transcription and RNase P cleavage.</text>
</comment>
<reference evidence="20 21" key="1">
    <citation type="submission" date="2015-01" db="EMBL/GenBank/DDBJ databases">
        <title>The Genome Sequence of Ochroconis gallopava CBS43764.</title>
        <authorList>
            <consortium name="The Broad Institute Genomics Platform"/>
            <person name="Cuomo C."/>
            <person name="de Hoog S."/>
            <person name="Gorbushina A."/>
            <person name="Stielow B."/>
            <person name="Teixiera M."/>
            <person name="Abouelleil A."/>
            <person name="Chapman S.B."/>
            <person name="Priest M."/>
            <person name="Young S.K."/>
            <person name="Wortman J."/>
            <person name="Nusbaum C."/>
            <person name="Birren B."/>
        </authorList>
    </citation>
    <scope>NUCLEOTIDE SEQUENCE [LARGE SCALE GENOMIC DNA]</scope>
    <source>
        <strain evidence="20 21">CBS 43764</strain>
    </source>
</reference>
<keyword evidence="21" id="KW-1185">Reference proteome</keyword>
<evidence type="ECO:0000313" key="20">
    <source>
        <dbReference type="EMBL" id="KIW02245.1"/>
    </source>
</evidence>
<evidence type="ECO:0000256" key="9">
    <source>
        <dbReference type="ARBA" id="ARBA00022741"/>
    </source>
</evidence>
<evidence type="ECO:0000256" key="17">
    <source>
        <dbReference type="SAM" id="MobiDB-lite"/>
    </source>
</evidence>
<dbReference type="HOGENOM" id="CLU_044271_1_0_1"/>
<evidence type="ECO:0000259" key="18">
    <source>
        <dbReference type="Pfam" id="PF04446"/>
    </source>
</evidence>
<dbReference type="EMBL" id="KN847550">
    <property type="protein sequence ID" value="KIW02245.1"/>
    <property type="molecule type" value="Genomic_DNA"/>
</dbReference>
<evidence type="ECO:0000256" key="6">
    <source>
        <dbReference type="ARBA" id="ARBA00022694"/>
    </source>
</evidence>
<evidence type="ECO:0000256" key="13">
    <source>
        <dbReference type="ARBA" id="ARBA00047281"/>
    </source>
</evidence>
<feature type="binding site" evidence="16">
    <location>
        <position position="76"/>
    </location>
    <ligand>
        <name>Mg(2+)</name>
        <dbReference type="ChEBI" id="CHEBI:18420"/>
        <label>1</label>
        <note>catalytic</note>
    </ligand>
</feature>
<evidence type="ECO:0000256" key="7">
    <source>
        <dbReference type="ARBA" id="ARBA00022695"/>
    </source>
</evidence>
<dbReference type="PIRSF" id="PIRSF028980">
    <property type="entry name" value="tRNAHis_guanylyltransferase"/>
    <property type="match status" value="1"/>
</dbReference>
<evidence type="ECO:0000256" key="14">
    <source>
        <dbReference type="PIRNR" id="PIRNR028980"/>
    </source>
</evidence>
<dbReference type="Proteomes" id="UP000053259">
    <property type="component" value="Unassembled WGS sequence"/>
</dbReference>
<comment type="catalytic activity">
    <reaction evidence="13 14">
        <text>a 5'-end ribonucleotide-tRNA(His) + GTP + ATP + H2O = a 5'-end phospho-guanosine-ribonucleotide-tRNA(His) + AMP + 2 diphosphate + H(+)</text>
        <dbReference type="Rhea" id="RHEA:54564"/>
        <dbReference type="Rhea" id="RHEA-COMP:14193"/>
        <dbReference type="Rhea" id="RHEA-COMP:14917"/>
        <dbReference type="ChEBI" id="CHEBI:15377"/>
        <dbReference type="ChEBI" id="CHEBI:15378"/>
        <dbReference type="ChEBI" id="CHEBI:30616"/>
        <dbReference type="ChEBI" id="CHEBI:33019"/>
        <dbReference type="ChEBI" id="CHEBI:37565"/>
        <dbReference type="ChEBI" id="CHEBI:138282"/>
        <dbReference type="ChEBI" id="CHEBI:141847"/>
        <dbReference type="ChEBI" id="CHEBI:456215"/>
        <dbReference type="EC" id="2.7.7.79"/>
    </reaction>
</comment>
<evidence type="ECO:0000256" key="15">
    <source>
        <dbReference type="PIRSR" id="PIRSR028980-1"/>
    </source>
</evidence>
<dbReference type="Pfam" id="PF04446">
    <property type="entry name" value="Thg1"/>
    <property type="match status" value="1"/>
</dbReference>
<comment type="similarity">
    <text evidence="2 14">Belongs to the tRNA(His) guanylyltransferase family.</text>
</comment>
<evidence type="ECO:0000256" key="10">
    <source>
        <dbReference type="ARBA" id="ARBA00022842"/>
    </source>
</evidence>
<dbReference type="GO" id="GO:0000287">
    <property type="term" value="F:magnesium ion binding"/>
    <property type="evidence" value="ECO:0007669"/>
    <property type="project" value="UniProtKB-UniRule"/>
</dbReference>
<dbReference type="RefSeq" id="XP_016212114.1">
    <property type="nucleotide sequence ID" value="XM_016360032.1"/>
</dbReference>
<dbReference type="InParanoid" id="A0A0D2A6P1"/>
<evidence type="ECO:0000256" key="5">
    <source>
        <dbReference type="ARBA" id="ARBA00022679"/>
    </source>
</evidence>
<evidence type="ECO:0000259" key="19">
    <source>
        <dbReference type="Pfam" id="PF14413"/>
    </source>
</evidence>
<keyword evidence="5 14" id="KW-0808">Transferase</keyword>
<dbReference type="VEuPathDB" id="FungiDB:PV09_06397"/>
<feature type="domain" description="Thg1 C-terminal" evidence="19">
    <location>
        <begin position="139"/>
        <end position="289"/>
    </location>
</feature>
<dbReference type="GO" id="GO:0006400">
    <property type="term" value="P:tRNA modification"/>
    <property type="evidence" value="ECO:0007669"/>
    <property type="project" value="UniProtKB-UniRule"/>
</dbReference>
<feature type="binding site" evidence="16">
    <location>
        <position position="76"/>
    </location>
    <ligand>
        <name>Mg(2+)</name>
        <dbReference type="ChEBI" id="CHEBI:18420"/>
        <label>2</label>
        <note>catalytic</note>
    </ligand>
</feature>
<dbReference type="Pfam" id="PF14413">
    <property type="entry name" value="Thg1C"/>
    <property type="match status" value="1"/>
</dbReference>
<dbReference type="STRING" id="253628.A0A0D2A6P1"/>
<dbReference type="OrthoDB" id="62560at2759"/>
<dbReference type="FunFam" id="3.30.70.3000:FF:000001">
    <property type="entry name" value="tRNA(His) guanylyltransferase"/>
    <property type="match status" value="1"/>
</dbReference>
<dbReference type="InterPro" id="IPR007537">
    <property type="entry name" value="tRNAHis_GuaTrfase_Thg1"/>
</dbReference>
<keyword evidence="11 14" id="KW-0342">GTP-binding</keyword>
<keyword evidence="8 14" id="KW-0479">Metal-binding</keyword>
<keyword evidence="6 14" id="KW-0819">tRNA processing</keyword>
<feature type="domain" description="tRNAHis guanylyltransferase catalytic" evidence="18">
    <location>
        <begin position="6"/>
        <end position="135"/>
    </location>
</feature>
<dbReference type="Gene3D" id="3.30.70.3000">
    <property type="match status" value="1"/>
</dbReference>
<feature type="binding site" evidence="16">
    <location>
        <position position="29"/>
    </location>
    <ligand>
        <name>Mg(2+)</name>
        <dbReference type="ChEBI" id="CHEBI:18420"/>
        <label>2</label>
        <note>catalytic</note>
    </ligand>
</feature>
<feature type="binding site" evidence="15">
    <location>
        <begin position="75"/>
        <end position="76"/>
    </location>
    <ligand>
        <name>GTP</name>
        <dbReference type="ChEBI" id="CHEBI:37565"/>
    </ligand>
</feature>
<protein>
    <recommendedName>
        <fullName evidence="4 14">tRNA(His) guanylyltransferase</fullName>
        <ecNumber evidence="3 14">2.7.7.79</ecNumber>
    </recommendedName>
    <alternativeName>
        <fullName evidence="12 14">tRNA-histidine guanylyltransferase</fullName>
    </alternativeName>
</protein>
<dbReference type="FunCoup" id="A0A0D2A6P1">
    <property type="interactions" value="738"/>
</dbReference>
<evidence type="ECO:0000256" key="12">
    <source>
        <dbReference type="ARBA" id="ARBA00032480"/>
    </source>
</evidence>
<proteinExistence type="inferred from homology"/>
<evidence type="ECO:0000256" key="4">
    <source>
        <dbReference type="ARBA" id="ARBA00015443"/>
    </source>
</evidence>
<feature type="binding site" evidence="15">
    <location>
        <begin position="29"/>
        <end position="34"/>
    </location>
    <ligand>
        <name>GTP</name>
        <dbReference type="ChEBI" id="CHEBI:37565"/>
    </ligand>
</feature>
<dbReference type="PANTHER" id="PTHR12729">
    <property type="entry name" value="TRNA(HIS) GUANYLYLTRANSFERASE-RELATED"/>
    <property type="match status" value="1"/>
</dbReference>
<evidence type="ECO:0000256" key="2">
    <source>
        <dbReference type="ARBA" id="ARBA00010113"/>
    </source>
</evidence>
<dbReference type="AlphaFoldDB" id="A0A0D2A6P1"/>
<dbReference type="InterPro" id="IPR024956">
    <property type="entry name" value="tRNAHis_GuaTrfase_cat"/>
</dbReference>
<keyword evidence="10 14" id="KW-0460">Magnesium</keyword>
<organism evidence="20 21">
    <name type="scientific">Verruconis gallopava</name>
    <dbReference type="NCBI Taxonomy" id="253628"/>
    <lineage>
        <taxon>Eukaryota</taxon>
        <taxon>Fungi</taxon>
        <taxon>Dikarya</taxon>
        <taxon>Ascomycota</taxon>
        <taxon>Pezizomycotina</taxon>
        <taxon>Dothideomycetes</taxon>
        <taxon>Pleosporomycetidae</taxon>
        <taxon>Venturiales</taxon>
        <taxon>Sympoventuriaceae</taxon>
        <taxon>Verruconis</taxon>
    </lineage>
</organism>
<dbReference type="GO" id="GO:0008193">
    <property type="term" value="F:tRNA guanylyltransferase activity"/>
    <property type="evidence" value="ECO:0007669"/>
    <property type="project" value="UniProtKB-UniRule"/>
</dbReference>
<evidence type="ECO:0000256" key="3">
    <source>
        <dbReference type="ARBA" id="ARBA00012511"/>
    </source>
</evidence>
<feature type="binding site" evidence="16">
    <location>
        <position position="30"/>
    </location>
    <ligand>
        <name>Mg(2+)</name>
        <dbReference type="ChEBI" id="CHEBI:18420"/>
        <label>1</label>
        <note>catalytic</note>
    </ligand>
</feature>
<dbReference type="InterPro" id="IPR025845">
    <property type="entry name" value="Thg1_C_dom"/>
</dbReference>
<evidence type="ECO:0000256" key="11">
    <source>
        <dbReference type="ARBA" id="ARBA00023134"/>
    </source>
</evidence>
<feature type="compositionally biased region" description="Basic and acidic residues" evidence="17">
    <location>
        <begin position="327"/>
        <end position="336"/>
    </location>
</feature>
<dbReference type="GeneID" id="27314370"/>
<feature type="binding site" evidence="16">
    <location>
        <position position="29"/>
    </location>
    <ligand>
        <name>Mg(2+)</name>
        <dbReference type="ChEBI" id="CHEBI:18420"/>
        <label>1</label>
        <note>catalytic</note>
    </ligand>
</feature>
<dbReference type="InterPro" id="IPR038469">
    <property type="entry name" value="tRNAHis_GuaTrfase_Thg1_sf"/>
</dbReference>
<name>A0A0D2A6P1_9PEZI</name>
<dbReference type="PANTHER" id="PTHR12729:SF6">
    <property type="entry name" value="TRNA(HIS) GUANYLYLTRANSFERASE-RELATED"/>
    <property type="match status" value="1"/>
</dbReference>
<sequence length="345" mass="38908">MANSKYEYVRDFETDDALLKNTWIVVRIDGRGFHKLSKKYNFKKPNDPEALRLMNDAAKAVMQELTDLVMAYGVSDEYSFVFHKDTNLFGRRASKLISTVVSTFTAYYIGYWLQSSFGPLTPPMPTFDGRCVLYPTVGNLRDYISWRQADCHINNLYNTTFWSLVTQGEPSTGGKPMSNTEAEARLQGTTSADKNEILFRNGINYNNELPIYRKGTVLYRDYELAAPLDGSADILEAVVSDTEDAVAREEFLAQGGSDTVTKMSKTAQERERKSKQKAGIKMEHCDLINNDFWHRRPWILSGRAGKLRKTPASETTTTKEIAGGEQAELKEAKGDNDETVGVPIR</sequence>
<feature type="region of interest" description="Disordered" evidence="17">
    <location>
        <begin position="306"/>
        <end position="345"/>
    </location>
</feature>
<keyword evidence="9 14" id="KW-0547">Nucleotide-binding</keyword>
<accession>A0A0D2A6P1</accession>
<evidence type="ECO:0000313" key="21">
    <source>
        <dbReference type="Proteomes" id="UP000053259"/>
    </source>
</evidence>